<evidence type="ECO:0000259" key="7">
    <source>
        <dbReference type="Pfam" id="PF01028"/>
    </source>
</evidence>
<accession>A0ABU5EDX5</accession>
<evidence type="ECO:0000313" key="10">
    <source>
        <dbReference type="Proteomes" id="UP001279642"/>
    </source>
</evidence>
<dbReference type="PRINTS" id="PR00416">
    <property type="entry name" value="EUTPISMRASEI"/>
</dbReference>
<dbReference type="InterPro" id="IPR049331">
    <property type="entry name" value="Top1B_N_bact"/>
</dbReference>
<dbReference type="SUPFAM" id="SSF55869">
    <property type="entry name" value="DNA topoisomerase I domain"/>
    <property type="match status" value="1"/>
</dbReference>
<dbReference type="EMBL" id="JAXCLW010000004">
    <property type="protein sequence ID" value="MDY0884411.1"/>
    <property type="molecule type" value="Genomic_DNA"/>
</dbReference>
<comment type="catalytic activity">
    <reaction evidence="1">
        <text>ATP-independent breakage of single-stranded DNA, followed by passage and rejoining.</text>
        <dbReference type="EC" id="5.6.2.1"/>
    </reaction>
</comment>
<feature type="domain" description="DNA topoisomerase IB N-terminal" evidence="8">
    <location>
        <begin position="7"/>
        <end position="52"/>
    </location>
</feature>
<dbReference type="Gene3D" id="1.10.132.120">
    <property type="match status" value="1"/>
</dbReference>
<keyword evidence="10" id="KW-1185">Reference proteome</keyword>
<dbReference type="InterPro" id="IPR011010">
    <property type="entry name" value="DNA_brk_join_enz"/>
</dbReference>
<comment type="similarity">
    <text evidence="2">Belongs to the type IB topoisomerase family.</text>
</comment>
<proteinExistence type="inferred from homology"/>
<protein>
    <recommendedName>
        <fullName evidence="3">DNA topoisomerase</fullName>
        <ecNumber evidence="3">5.6.2.1</ecNumber>
    </recommendedName>
</protein>
<keyword evidence="6" id="KW-0413">Isomerase</keyword>
<name>A0ABU5EDX5_9PROT</name>
<dbReference type="Proteomes" id="UP001279642">
    <property type="component" value="Unassembled WGS sequence"/>
</dbReference>
<keyword evidence="5" id="KW-0238">DNA-binding</keyword>
<evidence type="ECO:0000256" key="4">
    <source>
        <dbReference type="ARBA" id="ARBA00023029"/>
    </source>
</evidence>
<dbReference type="Pfam" id="PF01028">
    <property type="entry name" value="Topoisom_I"/>
    <property type="match status" value="1"/>
</dbReference>
<reference evidence="9 10" key="1">
    <citation type="journal article" date="2016" name="Antonie Van Leeuwenhoek">
        <title>Dongia soli sp. nov., isolated from soil from Dokdo, Korea.</title>
        <authorList>
            <person name="Kim D.U."/>
            <person name="Lee H."/>
            <person name="Kim H."/>
            <person name="Kim S.G."/>
            <person name="Ka J.O."/>
        </authorList>
    </citation>
    <scope>NUCLEOTIDE SEQUENCE [LARGE SCALE GENOMIC DNA]</scope>
    <source>
        <strain evidence="9 10">D78</strain>
    </source>
</reference>
<dbReference type="PROSITE" id="PS52038">
    <property type="entry name" value="TOPO_IB_2"/>
    <property type="match status" value="1"/>
</dbReference>
<dbReference type="InterPro" id="IPR014711">
    <property type="entry name" value="TopoI_cat_a-hlx-sub_euk"/>
</dbReference>
<keyword evidence="4" id="KW-0799">Topoisomerase</keyword>
<dbReference type="SUPFAM" id="SSF56349">
    <property type="entry name" value="DNA breaking-rejoining enzymes"/>
    <property type="match status" value="1"/>
</dbReference>
<evidence type="ECO:0000313" key="9">
    <source>
        <dbReference type="EMBL" id="MDY0884411.1"/>
    </source>
</evidence>
<sequence>MRNQVIYTRANGSIIREKSVVARIRALAIPPAWTDVWICPSAAGHIQATGRDAKGRKQYIYHSSFREIRDQAKYEHLMEFAQALPMVRQRVKKHMALRGLSRRRVLATIVYLLETTLIRVGNADYAKKNRSYGVTTLRTPHVQINGAEILFNFKGKTGKIWRVKLKDRRVAKVLKACQELPGQQLFQYEDEQGRVQNVGSTDVNRYLREITGRDITAKDFRTWAGTLLAALELATLSPAETPTKAKRNIKQVAKSVAERLGNTPTICLNCYIHPGVLQLYSAGLLKLRTPKGKAAKNPDADFISDEELAVIAILRRAARFAESSSSS</sequence>
<evidence type="ECO:0000256" key="5">
    <source>
        <dbReference type="ARBA" id="ARBA00023125"/>
    </source>
</evidence>
<evidence type="ECO:0000256" key="6">
    <source>
        <dbReference type="ARBA" id="ARBA00023235"/>
    </source>
</evidence>
<evidence type="ECO:0000259" key="8">
    <source>
        <dbReference type="Pfam" id="PF21338"/>
    </source>
</evidence>
<comment type="caution">
    <text evidence="9">The sequence shown here is derived from an EMBL/GenBank/DDBJ whole genome shotgun (WGS) entry which is preliminary data.</text>
</comment>
<dbReference type="InterPro" id="IPR035447">
    <property type="entry name" value="DNA_topo_I_N_sf"/>
</dbReference>
<dbReference type="RefSeq" id="WP_320509475.1">
    <property type="nucleotide sequence ID" value="NZ_JAXCLW010000004.1"/>
</dbReference>
<evidence type="ECO:0000256" key="2">
    <source>
        <dbReference type="ARBA" id="ARBA00006645"/>
    </source>
</evidence>
<dbReference type="EC" id="5.6.2.1" evidence="3"/>
<dbReference type="InterPro" id="IPR013500">
    <property type="entry name" value="TopoI_cat_euk"/>
</dbReference>
<evidence type="ECO:0000256" key="3">
    <source>
        <dbReference type="ARBA" id="ARBA00012891"/>
    </source>
</evidence>
<evidence type="ECO:0000256" key="1">
    <source>
        <dbReference type="ARBA" id="ARBA00000213"/>
    </source>
</evidence>
<dbReference type="Gene3D" id="3.30.66.10">
    <property type="entry name" value="DNA topoisomerase I domain"/>
    <property type="match status" value="1"/>
</dbReference>
<feature type="domain" description="DNA topoisomerase I catalytic core eukaryotic-type" evidence="7">
    <location>
        <begin position="63"/>
        <end position="268"/>
    </location>
</feature>
<dbReference type="Pfam" id="PF21338">
    <property type="entry name" value="Top1B_N_bact"/>
    <property type="match status" value="1"/>
</dbReference>
<gene>
    <name evidence="9" type="ORF">SMD27_16325</name>
</gene>
<dbReference type="InterPro" id="IPR001631">
    <property type="entry name" value="TopoI"/>
</dbReference>
<dbReference type="Gene3D" id="3.90.15.10">
    <property type="entry name" value="Topoisomerase I, Chain A, domain 3"/>
    <property type="match status" value="1"/>
</dbReference>
<organism evidence="9 10">
    <name type="scientific">Dongia soli</name>
    <dbReference type="NCBI Taxonomy" id="600628"/>
    <lineage>
        <taxon>Bacteria</taxon>
        <taxon>Pseudomonadati</taxon>
        <taxon>Pseudomonadota</taxon>
        <taxon>Alphaproteobacteria</taxon>
        <taxon>Rhodospirillales</taxon>
        <taxon>Dongiaceae</taxon>
        <taxon>Dongia</taxon>
    </lineage>
</organism>